<dbReference type="AlphaFoldDB" id="A0A419PQU3"/>
<reference evidence="1 2" key="2">
    <citation type="journal article" date="2021" name="Genomics">
        <title>High-quality reference genome for Clonorchis sinensis.</title>
        <authorList>
            <person name="Young N.D."/>
            <person name="Stroehlein A.J."/>
            <person name="Kinkar L."/>
            <person name="Wang T."/>
            <person name="Sohn W.M."/>
            <person name="Chang B.C.H."/>
            <person name="Kaur P."/>
            <person name="Weisz D."/>
            <person name="Dudchenko O."/>
            <person name="Aiden E.L."/>
            <person name="Korhonen P.K."/>
            <person name="Gasser R.B."/>
        </authorList>
    </citation>
    <scope>NUCLEOTIDE SEQUENCE [LARGE SCALE GENOMIC DNA]</scope>
    <source>
        <strain evidence="1">Cs-k2</strain>
    </source>
</reference>
<dbReference type="Proteomes" id="UP000286415">
    <property type="component" value="Unassembled WGS sequence"/>
</dbReference>
<sequence length="279" mass="31292">MRFCEPCGVPTDRECRTRGNCTVIPTNVRVFGFIFPGLFKRTPKSKSMSLGDNFRATNGFFRCHRSLMENTAVLIHNWMHCNSLLSEDNTDEKTRGKSTKYHQIGGGDSSKFQRVGQRNGVIRVPNAMPHRVRRPGNSTPPIITKENRFDNSHSNDGNFPDSSLGVPSSKWYALAKPKLHELCEILFIFTPLSFERSFSCSGVIIPSSSAVHIQWPCRDLNPGHLTREATVLPLLHQRTLDASEFSRLNRRTCSHLSDVIGVPDPSNDDPVTVLVVTID</sequence>
<reference evidence="1 2" key="1">
    <citation type="journal article" date="2018" name="Biotechnol. Adv.">
        <title>Improved genomic resources and new bioinformatic workflow for the carcinogenic parasite Clonorchis sinensis: Biotechnological implications.</title>
        <authorList>
            <person name="Wang D."/>
            <person name="Korhonen P.K."/>
            <person name="Gasser R.B."/>
            <person name="Young N.D."/>
        </authorList>
    </citation>
    <scope>NUCLEOTIDE SEQUENCE [LARGE SCALE GENOMIC DNA]</scope>
    <source>
        <strain evidence="1">Cs-k2</strain>
    </source>
</reference>
<keyword evidence="2" id="KW-1185">Reference proteome</keyword>
<comment type="caution">
    <text evidence="1">The sequence shown here is derived from an EMBL/GenBank/DDBJ whole genome shotgun (WGS) entry which is preliminary data.</text>
</comment>
<name>A0A419PQU3_CLOSI</name>
<protein>
    <submittedName>
        <fullName evidence="1">Uncharacterized protein</fullName>
    </submittedName>
</protein>
<dbReference type="EMBL" id="NIRI02000010">
    <property type="protein sequence ID" value="KAG5453555.1"/>
    <property type="molecule type" value="Genomic_DNA"/>
</dbReference>
<gene>
    <name evidence="1" type="ORF">CSKR_109512</name>
</gene>
<organism evidence="1 2">
    <name type="scientific">Clonorchis sinensis</name>
    <name type="common">Chinese liver fluke</name>
    <dbReference type="NCBI Taxonomy" id="79923"/>
    <lineage>
        <taxon>Eukaryota</taxon>
        <taxon>Metazoa</taxon>
        <taxon>Spiralia</taxon>
        <taxon>Lophotrochozoa</taxon>
        <taxon>Platyhelminthes</taxon>
        <taxon>Trematoda</taxon>
        <taxon>Digenea</taxon>
        <taxon>Opisthorchiida</taxon>
        <taxon>Opisthorchiata</taxon>
        <taxon>Opisthorchiidae</taxon>
        <taxon>Clonorchis</taxon>
    </lineage>
</organism>
<proteinExistence type="predicted"/>
<dbReference type="InParanoid" id="A0A419PQU3"/>
<evidence type="ECO:0000313" key="2">
    <source>
        <dbReference type="Proteomes" id="UP000286415"/>
    </source>
</evidence>
<evidence type="ECO:0000313" key="1">
    <source>
        <dbReference type="EMBL" id="KAG5453555.1"/>
    </source>
</evidence>
<accession>A0A419PQU3</accession>